<dbReference type="Proteomes" id="UP000005481">
    <property type="component" value="Unassembled WGS sequence"/>
</dbReference>
<evidence type="ECO:0000313" key="1">
    <source>
        <dbReference type="EMBL" id="EHM39076.1"/>
    </source>
</evidence>
<protein>
    <submittedName>
        <fullName evidence="1">Uncharacterized protein</fullName>
    </submittedName>
</protein>
<gene>
    <name evidence="1" type="ORF">HMPREF0080_01676</name>
</gene>
<dbReference type="AlphaFoldDB" id="G9YJ32"/>
<comment type="caution">
    <text evidence="1">The sequence shown here is derived from an EMBL/GenBank/DDBJ whole genome shotgun (WGS) entry which is preliminary data.</text>
</comment>
<dbReference type="RefSeq" id="WP_006790643.1">
    <property type="nucleotide sequence ID" value="NZ_JH417605.1"/>
</dbReference>
<name>G9YJ32_9FIRM</name>
<dbReference type="InterPro" id="IPR036895">
    <property type="entry name" value="Uracil-DNA_glycosylase-like_sf"/>
</dbReference>
<dbReference type="CDD" id="cd10035">
    <property type="entry name" value="UDG_like"/>
    <property type="match status" value="1"/>
</dbReference>
<dbReference type="PATRIC" id="fig|861450.3.peg.1549"/>
<dbReference type="eggNOG" id="COG1573">
    <property type="taxonomic scope" value="Bacteria"/>
</dbReference>
<organism evidence="1 2">
    <name type="scientific">Anaeroglobus geminatus F0357</name>
    <dbReference type="NCBI Taxonomy" id="861450"/>
    <lineage>
        <taxon>Bacteria</taxon>
        <taxon>Bacillati</taxon>
        <taxon>Bacillota</taxon>
        <taxon>Negativicutes</taxon>
        <taxon>Veillonellales</taxon>
        <taxon>Veillonellaceae</taxon>
        <taxon>Anaeroglobus</taxon>
    </lineage>
</organism>
<dbReference type="HOGENOM" id="CLU_101311_0_0_9"/>
<reference evidence="1 2" key="1">
    <citation type="submission" date="2011-08" db="EMBL/GenBank/DDBJ databases">
        <authorList>
            <person name="Weinstock G."/>
            <person name="Sodergren E."/>
            <person name="Clifton S."/>
            <person name="Fulton L."/>
            <person name="Fulton B."/>
            <person name="Courtney L."/>
            <person name="Fronick C."/>
            <person name="Harrison M."/>
            <person name="Strong C."/>
            <person name="Farmer C."/>
            <person name="Delahaunty K."/>
            <person name="Markovic C."/>
            <person name="Hall O."/>
            <person name="Minx P."/>
            <person name="Tomlinson C."/>
            <person name="Mitreva M."/>
            <person name="Hou S."/>
            <person name="Chen J."/>
            <person name="Wollam A."/>
            <person name="Pepin K.H."/>
            <person name="Johnson M."/>
            <person name="Bhonagiri V."/>
            <person name="Zhang X."/>
            <person name="Suruliraj S."/>
            <person name="Warren W."/>
            <person name="Chinwalla A."/>
            <person name="Mardis E.R."/>
            <person name="Wilson R.K."/>
        </authorList>
    </citation>
    <scope>NUCLEOTIDE SEQUENCE [LARGE SCALE GENOMIC DNA]</scope>
    <source>
        <strain evidence="1 2">F0357</strain>
    </source>
</reference>
<proteinExistence type="predicted"/>
<sequence length="183" mass="20319">MSISSFIKSLSSYKGGNTFNPWHDYDELSDIGPEAPQIRRAQLRHYLNLRLDKVKYVVIAEAAGYQGGHFTGIAITCERMLLGLHKTIGAQSIIGVPGKRTSRPDSPYLTSTAQRRGGMNEPTDTYIWGAIVENGLDPQSVLLWNIYPFHPHKEGNLFSNRTPTNSELAAGLIYTQNLLGPFL</sequence>
<dbReference type="EMBL" id="AGCJ01000073">
    <property type="protein sequence ID" value="EHM39076.1"/>
    <property type="molecule type" value="Genomic_DNA"/>
</dbReference>
<keyword evidence="2" id="KW-1185">Reference proteome</keyword>
<accession>G9YJ32</accession>
<dbReference type="SUPFAM" id="SSF52141">
    <property type="entry name" value="Uracil-DNA glycosylase-like"/>
    <property type="match status" value="1"/>
</dbReference>
<evidence type="ECO:0000313" key="2">
    <source>
        <dbReference type="Proteomes" id="UP000005481"/>
    </source>
</evidence>
<dbReference type="STRING" id="861450.HMPREF0080_01676"/>